<accession>A0A1M5YCU0</accession>
<evidence type="ECO:0000259" key="9">
    <source>
        <dbReference type="PROSITE" id="PS51755"/>
    </source>
</evidence>
<evidence type="ECO:0000256" key="3">
    <source>
        <dbReference type="ARBA" id="ARBA00023015"/>
    </source>
</evidence>
<dbReference type="FunFam" id="3.40.50.2300:FF:000001">
    <property type="entry name" value="DNA-binding response regulator PhoB"/>
    <property type="match status" value="1"/>
</dbReference>
<dbReference type="GO" id="GO:0000156">
    <property type="term" value="F:phosphorelay response regulator activity"/>
    <property type="evidence" value="ECO:0007669"/>
    <property type="project" value="TreeGrafter"/>
</dbReference>
<evidence type="ECO:0000256" key="7">
    <source>
        <dbReference type="PROSITE-ProRule" id="PRU01091"/>
    </source>
</evidence>
<dbReference type="CDD" id="cd00383">
    <property type="entry name" value="trans_reg_C"/>
    <property type="match status" value="1"/>
</dbReference>
<dbReference type="STRING" id="1121409.SAMN02745124_03885"/>
<dbReference type="AlphaFoldDB" id="A0A1M5YCU0"/>
<dbReference type="OrthoDB" id="9793321at2"/>
<protein>
    <submittedName>
        <fullName evidence="10">Two-component system, OmpR family, response regulator BaeR</fullName>
    </submittedName>
</protein>
<dbReference type="InterPro" id="IPR016032">
    <property type="entry name" value="Sig_transdc_resp-reg_C-effctor"/>
</dbReference>
<dbReference type="PANTHER" id="PTHR48111:SF59">
    <property type="entry name" value="TRANSCRIPTIONAL REGULATORY PROTEIN BAER"/>
    <property type="match status" value="1"/>
</dbReference>
<feature type="domain" description="OmpR/PhoB-type" evidence="9">
    <location>
        <begin position="126"/>
        <end position="226"/>
    </location>
</feature>
<dbReference type="SUPFAM" id="SSF52172">
    <property type="entry name" value="CheY-like"/>
    <property type="match status" value="1"/>
</dbReference>
<keyword evidence="3" id="KW-0805">Transcription regulation</keyword>
<dbReference type="GO" id="GO:0000976">
    <property type="term" value="F:transcription cis-regulatory region binding"/>
    <property type="evidence" value="ECO:0007669"/>
    <property type="project" value="TreeGrafter"/>
</dbReference>
<reference evidence="10 11" key="1">
    <citation type="submission" date="2016-11" db="EMBL/GenBank/DDBJ databases">
        <authorList>
            <person name="Jaros S."/>
            <person name="Januszkiewicz K."/>
            <person name="Wedrychowicz H."/>
        </authorList>
    </citation>
    <scope>NUCLEOTIDE SEQUENCE [LARGE SCALE GENOMIC DNA]</scope>
    <source>
        <strain evidence="10 11">DSM 9705</strain>
    </source>
</reference>
<dbReference type="InterPro" id="IPR036388">
    <property type="entry name" value="WH-like_DNA-bd_sf"/>
</dbReference>
<dbReference type="Pfam" id="PF00486">
    <property type="entry name" value="Trans_reg_C"/>
    <property type="match status" value="1"/>
</dbReference>
<dbReference type="SMART" id="SM00862">
    <property type="entry name" value="Trans_reg_C"/>
    <property type="match status" value="1"/>
</dbReference>
<proteinExistence type="predicted"/>
<evidence type="ECO:0000256" key="5">
    <source>
        <dbReference type="ARBA" id="ARBA00023163"/>
    </source>
</evidence>
<keyword evidence="1 6" id="KW-0597">Phosphoprotein</keyword>
<evidence type="ECO:0000313" key="11">
    <source>
        <dbReference type="Proteomes" id="UP000184139"/>
    </source>
</evidence>
<dbReference type="PANTHER" id="PTHR48111">
    <property type="entry name" value="REGULATOR OF RPOS"/>
    <property type="match status" value="1"/>
</dbReference>
<dbReference type="Proteomes" id="UP000184139">
    <property type="component" value="Unassembled WGS sequence"/>
</dbReference>
<dbReference type="InterPro" id="IPR001867">
    <property type="entry name" value="OmpR/PhoB-type_DNA-bd"/>
</dbReference>
<dbReference type="RefSeq" id="WP_073378770.1">
    <property type="nucleotide sequence ID" value="NZ_FQXS01000033.1"/>
</dbReference>
<evidence type="ECO:0000256" key="4">
    <source>
        <dbReference type="ARBA" id="ARBA00023125"/>
    </source>
</evidence>
<keyword evidence="4 7" id="KW-0238">DNA-binding</keyword>
<dbReference type="GO" id="GO:0006355">
    <property type="term" value="P:regulation of DNA-templated transcription"/>
    <property type="evidence" value="ECO:0007669"/>
    <property type="project" value="InterPro"/>
</dbReference>
<dbReference type="Gene3D" id="3.40.50.2300">
    <property type="match status" value="1"/>
</dbReference>
<gene>
    <name evidence="10" type="ORF">SAMN02745124_03885</name>
</gene>
<keyword evidence="2" id="KW-0902">Two-component regulatory system</keyword>
<organism evidence="10 11">
    <name type="scientific">Desulfofustis glycolicus DSM 9705</name>
    <dbReference type="NCBI Taxonomy" id="1121409"/>
    <lineage>
        <taxon>Bacteria</taxon>
        <taxon>Pseudomonadati</taxon>
        <taxon>Thermodesulfobacteriota</taxon>
        <taxon>Desulfobulbia</taxon>
        <taxon>Desulfobulbales</taxon>
        <taxon>Desulfocapsaceae</taxon>
        <taxon>Desulfofustis</taxon>
    </lineage>
</organism>
<dbReference type="GO" id="GO:0032993">
    <property type="term" value="C:protein-DNA complex"/>
    <property type="evidence" value="ECO:0007669"/>
    <property type="project" value="TreeGrafter"/>
</dbReference>
<name>A0A1M5YCU0_9BACT</name>
<evidence type="ECO:0000313" key="10">
    <source>
        <dbReference type="EMBL" id="SHI09880.1"/>
    </source>
</evidence>
<dbReference type="InterPro" id="IPR011006">
    <property type="entry name" value="CheY-like_superfamily"/>
</dbReference>
<evidence type="ECO:0000256" key="1">
    <source>
        <dbReference type="ARBA" id="ARBA00022553"/>
    </source>
</evidence>
<dbReference type="PROSITE" id="PS51755">
    <property type="entry name" value="OMPR_PHOB"/>
    <property type="match status" value="1"/>
</dbReference>
<dbReference type="InterPro" id="IPR039420">
    <property type="entry name" value="WalR-like"/>
</dbReference>
<keyword evidence="11" id="KW-1185">Reference proteome</keyword>
<dbReference type="SMART" id="SM00448">
    <property type="entry name" value="REC"/>
    <property type="match status" value="1"/>
</dbReference>
<feature type="domain" description="Response regulatory" evidence="8">
    <location>
        <begin position="5"/>
        <end position="118"/>
    </location>
</feature>
<dbReference type="GO" id="GO:0005829">
    <property type="term" value="C:cytosol"/>
    <property type="evidence" value="ECO:0007669"/>
    <property type="project" value="TreeGrafter"/>
</dbReference>
<dbReference type="SUPFAM" id="SSF46894">
    <property type="entry name" value="C-terminal effector domain of the bipartite response regulators"/>
    <property type="match status" value="1"/>
</dbReference>
<evidence type="ECO:0000256" key="2">
    <source>
        <dbReference type="ARBA" id="ARBA00023012"/>
    </source>
</evidence>
<sequence length="226" mass="25238">MTAGQILIIEDEVKLAELLRDYLKQDGFTVSCLHSGELAVDTVRRATPDLILLDLMLPVVDGLAICREIRRFSNVPIIMITARVEEIDRLIGLEIGADDYVCKPFSPREVVARAKAVLRRTRTPAQSQRLIAGEITLDEATRQVTVAGRALTLTPSEFGLLNVLLSAPGRVFSRNEFLDRVQGYRFDGYDRTIDSHVKNLRRKIGECLPDQDVIVTVYGIGYKLIG</sequence>
<evidence type="ECO:0000256" key="6">
    <source>
        <dbReference type="PROSITE-ProRule" id="PRU00169"/>
    </source>
</evidence>
<feature type="DNA-binding region" description="OmpR/PhoB-type" evidence="7">
    <location>
        <begin position="126"/>
        <end position="226"/>
    </location>
</feature>
<dbReference type="InterPro" id="IPR001789">
    <property type="entry name" value="Sig_transdc_resp-reg_receiver"/>
</dbReference>
<dbReference type="PROSITE" id="PS50110">
    <property type="entry name" value="RESPONSE_REGULATORY"/>
    <property type="match status" value="1"/>
</dbReference>
<keyword evidence="5" id="KW-0804">Transcription</keyword>
<dbReference type="EMBL" id="FQXS01000033">
    <property type="protein sequence ID" value="SHI09880.1"/>
    <property type="molecule type" value="Genomic_DNA"/>
</dbReference>
<feature type="modified residue" description="4-aspartylphosphate" evidence="6">
    <location>
        <position position="54"/>
    </location>
</feature>
<dbReference type="Gene3D" id="6.10.250.690">
    <property type="match status" value="1"/>
</dbReference>
<evidence type="ECO:0000259" key="8">
    <source>
        <dbReference type="PROSITE" id="PS50110"/>
    </source>
</evidence>
<dbReference type="Pfam" id="PF00072">
    <property type="entry name" value="Response_reg"/>
    <property type="match status" value="1"/>
</dbReference>
<dbReference type="Gene3D" id="1.10.10.10">
    <property type="entry name" value="Winged helix-like DNA-binding domain superfamily/Winged helix DNA-binding domain"/>
    <property type="match status" value="1"/>
</dbReference>